<evidence type="ECO:0000313" key="8">
    <source>
        <dbReference type="Proteomes" id="UP000293360"/>
    </source>
</evidence>
<evidence type="ECO:0000256" key="5">
    <source>
        <dbReference type="SAM" id="SignalP"/>
    </source>
</evidence>
<dbReference type="EMBL" id="QJNU01001030">
    <property type="protein sequence ID" value="RYO80801.1"/>
    <property type="molecule type" value="Genomic_DNA"/>
</dbReference>
<dbReference type="CDD" id="cd06251">
    <property type="entry name" value="M14_ASTE_ASPA-like"/>
    <property type="match status" value="1"/>
</dbReference>
<name>A0A4V1X8V3_9PEZI</name>
<dbReference type="GO" id="GO:0016788">
    <property type="term" value="F:hydrolase activity, acting on ester bonds"/>
    <property type="evidence" value="ECO:0007669"/>
    <property type="project" value="InterPro"/>
</dbReference>
<dbReference type="GO" id="GO:0046872">
    <property type="term" value="F:metal ion binding"/>
    <property type="evidence" value="ECO:0007669"/>
    <property type="project" value="UniProtKB-KW"/>
</dbReference>
<dbReference type="PANTHER" id="PTHR37326">
    <property type="entry name" value="BLL3975 PROTEIN"/>
    <property type="match status" value="1"/>
</dbReference>
<dbReference type="InterPro" id="IPR055438">
    <property type="entry name" value="AstE_AspA_cat"/>
</dbReference>
<feature type="signal peptide" evidence="5">
    <location>
        <begin position="1"/>
        <end position="32"/>
    </location>
</feature>
<dbReference type="Proteomes" id="UP000293360">
    <property type="component" value="Unassembled WGS sequence"/>
</dbReference>
<keyword evidence="4" id="KW-0862">Zinc</keyword>
<sequence length="407" mass="44054">MAATRLLRAVVAGLMPVLPLVSLLNAPVPSRAATQFTSDILHGAPVITHLSLEDVPESAVTRYYLRVPSVSGGWDMHLPVFVARGPADTLRTGKKLSVSASIHGDELNPVRVTQRLLELLEGLDCRTLNGTVIGMPTLNPTGNYLAQRNYYTASGSGTLTNLNRVFPGSDPFEGASGPEGHAWMVWHSVWGNTSNVDVAVDLHTASTGSHAPLWVYADFRMPYVERMAKLLEPDVLKIDAGEPGSIETTFVRHGIPAVTVELGAARQWNTSIIDRGVAFLERLLVDLDILPREEDDGKPYEPDLSRTFTGNVFHGLVSRFGGFVEPLVNVLDEVAAGQPVAHIRNAWGDILETVHSPVTARVFQVPSDAATEPGRDAVQLVYYSTDIPDCEAGCIISSRDAAAPRRK</sequence>
<protein>
    <recommendedName>
        <fullName evidence="6">Succinylglutamate desuccinylase/Aspartoacylase catalytic domain-containing protein</fullName>
    </recommendedName>
</protein>
<keyword evidence="3" id="KW-0378">Hydrolase</keyword>
<reference evidence="7 8" key="1">
    <citation type="submission" date="2018-06" db="EMBL/GenBank/DDBJ databases">
        <title>Complete Genomes of Monosporascus.</title>
        <authorList>
            <person name="Robinson A.J."/>
            <person name="Natvig D.O."/>
        </authorList>
    </citation>
    <scope>NUCLEOTIDE SEQUENCE [LARGE SCALE GENOMIC DNA]</scope>
    <source>
        <strain evidence="7 8">CBS 110550</strain>
    </source>
</reference>
<dbReference type="InterPro" id="IPR053138">
    <property type="entry name" value="N-alpha-Ac-DABA_deacetylase"/>
</dbReference>
<gene>
    <name evidence="7" type="ORF">DL764_009849</name>
</gene>
<feature type="domain" description="Succinylglutamate desuccinylase/Aspartoacylase catalytic" evidence="6">
    <location>
        <begin position="93"/>
        <end position="284"/>
    </location>
</feature>
<evidence type="ECO:0000256" key="1">
    <source>
        <dbReference type="ARBA" id="ARBA00001947"/>
    </source>
</evidence>
<evidence type="ECO:0000256" key="2">
    <source>
        <dbReference type="ARBA" id="ARBA00022723"/>
    </source>
</evidence>
<dbReference type="SUPFAM" id="SSF53187">
    <property type="entry name" value="Zn-dependent exopeptidases"/>
    <property type="match status" value="1"/>
</dbReference>
<dbReference type="OrthoDB" id="5588846at2759"/>
<evidence type="ECO:0000256" key="4">
    <source>
        <dbReference type="ARBA" id="ARBA00022833"/>
    </source>
</evidence>
<evidence type="ECO:0000256" key="3">
    <source>
        <dbReference type="ARBA" id="ARBA00022801"/>
    </source>
</evidence>
<dbReference type="AlphaFoldDB" id="A0A4V1X8V3"/>
<keyword evidence="2" id="KW-0479">Metal-binding</keyword>
<keyword evidence="8" id="KW-1185">Reference proteome</keyword>
<organism evidence="7 8">
    <name type="scientific">Monosporascus ibericus</name>
    <dbReference type="NCBI Taxonomy" id="155417"/>
    <lineage>
        <taxon>Eukaryota</taxon>
        <taxon>Fungi</taxon>
        <taxon>Dikarya</taxon>
        <taxon>Ascomycota</taxon>
        <taxon>Pezizomycotina</taxon>
        <taxon>Sordariomycetes</taxon>
        <taxon>Xylariomycetidae</taxon>
        <taxon>Xylariales</taxon>
        <taxon>Xylariales incertae sedis</taxon>
        <taxon>Monosporascus</taxon>
    </lineage>
</organism>
<proteinExistence type="predicted"/>
<dbReference type="Gene3D" id="3.40.630.10">
    <property type="entry name" value="Zn peptidases"/>
    <property type="match status" value="1"/>
</dbReference>
<comment type="cofactor">
    <cofactor evidence="1">
        <name>Zn(2+)</name>
        <dbReference type="ChEBI" id="CHEBI:29105"/>
    </cofactor>
</comment>
<dbReference type="Pfam" id="PF24827">
    <property type="entry name" value="AstE_AspA_cat"/>
    <property type="match status" value="1"/>
</dbReference>
<evidence type="ECO:0000313" key="7">
    <source>
        <dbReference type="EMBL" id="RYO80801.1"/>
    </source>
</evidence>
<dbReference type="PANTHER" id="PTHR37326:SF1">
    <property type="entry name" value="BLL3975 PROTEIN"/>
    <property type="match status" value="1"/>
</dbReference>
<comment type="caution">
    <text evidence="7">The sequence shown here is derived from an EMBL/GenBank/DDBJ whole genome shotgun (WGS) entry which is preliminary data.</text>
</comment>
<dbReference type="STRING" id="155417.A0A4V1X8V3"/>
<feature type="chain" id="PRO_5020382222" description="Succinylglutamate desuccinylase/Aspartoacylase catalytic domain-containing protein" evidence="5">
    <location>
        <begin position="33"/>
        <end position="407"/>
    </location>
</feature>
<keyword evidence="5" id="KW-0732">Signal</keyword>
<evidence type="ECO:0000259" key="6">
    <source>
        <dbReference type="Pfam" id="PF24827"/>
    </source>
</evidence>
<accession>A0A4V1X8V3</accession>